<reference evidence="6 7" key="1">
    <citation type="journal article" date="2014" name="Appl. Environ. Microbiol.">
        <title>Insights into the Microbial Degradation of Rubber and Gutta-Percha by Analysis of the Complete Genome of Nocardia nova SH22a.</title>
        <authorList>
            <person name="Luo Q."/>
            <person name="Hiessl S."/>
            <person name="Poehlein A."/>
            <person name="Daniel R."/>
            <person name="Steinbuchel A."/>
        </authorList>
    </citation>
    <scope>NUCLEOTIDE SEQUENCE [LARGE SCALE GENOMIC DNA]</scope>
    <source>
        <strain evidence="6">SH22a</strain>
    </source>
</reference>
<dbReference type="InterPro" id="IPR014729">
    <property type="entry name" value="Rossmann-like_a/b/a_fold"/>
</dbReference>
<dbReference type="STRING" id="1415166.NONO_c38900"/>
<sequence>MSYVENFLSAPDTRRLDTLAHEIHGSQYIIAWDGSAAHVQGSGSGIRKLFHTRVNGMPIAGSRADHLAQLRGAELDERQLALRLMDYVPHPLDVNPVWGSVHAVPPGYAIRMSGSREPALRRWWQPPRAELGLAEGAARVRDALELAVRARTSTVDRVGCDLSGGLDSTPITHLVSASTDRFTARTIASRDPADADMEWANRSAAALDNIDRVIVAASELPLFYSGLREPLYRTDEPATTLLDARRQFAGYASLRAANRQLHLTGIGGDHLFTPPATHVRDQLRRRPTQAIRHLRAHRVQEKWPPVATMRAVTRCESYSRWLARAASSVAAGSRPRTGSTPDILGWDMFPLMPVWATDKARRLAYSALSESVDHALPLHRERGISADLYAIRFGTRTTRVLHQMSEQNGIAMESPFFDDRVVEAAMVVEPLLRASPWDFKTLIKEAMRPIVDPTLLDRQTKGTGSSDKADGLTLHAATIVETVASSGLVDRGLVDAHRIREILEYNPTDTALVSGGLDNTLANALWVEAVEEGRWQS</sequence>
<evidence type="ECO:0000256" key="3">
    <source>
        <dbReference type="ARBA" id="ARBA00022888"/>
    </source>
</evidence>
<gene>
    <name evidence="6" type="ORF">NONO_c38900</name>
</gene>
<evidence type="ECO:0000313" key="6">
    <source>
        <dbReference type="EMBL" id="AHH18674.1"/>
    </source>
</evidence>
<evidence type="ECO:0000313" key="7">
    <source>
        <dbReference type="Proteomes" id="UP000019150"/>
    </source>
</evidence>
<keyword evidence="7" id="KW-1185">Reference proteome</keyword>
<name>W5THN2_9NOCA</name>
<dbReference type="Gene3D" id="3.40.50.620">
    <property type="entry name" value="HUPs"/>
    <property type="match status" value="1"/>
</dbReference>
<evidence type="ECO:0000259" key="5">
    <source>
        <dbReference type="Pfam" id="PF00733"/>
    </source>
</evidence>
<dbReference type="SUPFAM" id="SSF52402">
    <property type="entry name" value="Adenine nucleotide alpha hydrolases-like"/>
    <property type="match status" value="1"/>
</dbReference>
<dbReference type="PATRIC" id="fig|1415166.3.peg.3991"/>
<accession>W5THN2</accession>
<feature type="domain" description="Asparagine synthetase" evidence="5">
    <location>
        <begin position="140"/>
        <end position="508"/>
    </location>
</feature>
<comment type="pathway">
    <text evidence="1">Amino-acid biosynthesis; L-asparagine biosynthesis; L-asparagine from L-aspartate (L-Gln route): step 1/1.</text>
</comment>
<dbReference type="GO" id="GO:0004066">
    <property type="term" value="F:asparagine synthase (glutamine-hydrolyzing) activity"/>
    <property type="evidence" value="ECO:0007669"/>
    <property type="project" value="UniProtKB-EC"/>
</dbReference>
<dbReference type="HOGENOM" id="CLU_021410_0_0_11"/>
<protein>
    <recommendedName>
        <fullName evidence="2">asparagine synthase (glutamine-hydrolyzing)</fullName>
        <ecNumber evidence="2">6.3.5.4</ecNumber>
    </recommendedName>
</protein>
<evidence type="ECO:0000256" key="1">
    <source>
        <dbReference type="ARBA" id="ARBA00005187"/>
    </source>
</evidence>
<dbReference type="PANTHER" id="PTHR43284">
    <property type="entry name" value="ASPARAGINE SYNTHETASE (GLUTAMINE-HYDROLYZING)"/>
    <property type="match status" value="1"/>
</dbReference>
<dbReference type="PANTHER" id="PTHR43284:SF1">
    <property type="entry name" value="ASPARAGINE SYNTHETASE"/>
    <property type="match status" value="1"/>
</dbReference>
<dbReference type="InterPro" id="IPR051786">
    <property type="entry name" value="ASN_synthetase/amidase"/>
</dbReference>
<dbReference type="AlphaFoldDB" id="W5THN2"/>
<dbReference type="Proteomes" id="UP000019150">
    <property type="component" value="Chromosome"/>
</dbReference>
<dbReference type="EMBL" id="CP006850">
    <property type="protein sequence ID" value="AHH18674.1"/>
    <property type="molecule type" value="Genomic_DNA"/>
</dbReference>
<proteinExistence type="predicted"/>
<evidence type="ECO:0000256" key="2">
    <source>
        <dbReference type="ARBA" id="ARBA00012737"/>
    </source>
</evidence>
<comment type="catalytic activity">
    <reaction evidence="4">
        <text>L-aspartate + L-glutamine + ATP + H2O = L-asparagine + L-glutamate + AMP + diphosphate + H(+)</text>
        <dbReference type="Rhea" id="RHEA:12228"/>
        <dbReference type="ChEBI" id="CHEBI:15377"/>
        <dbReference type="ChEBI" id="CHEBI:15378"/>
        <dbReference type="ChEBI" id="CHEBI:29985"/>
        <dbReference type="ChEBI" id="CHEBI:29991"/>
        <dbReference type="ChEBI" id="CHEBI:30616"/>
        <dbReference type="ChEBI" id="CHEBI:33019"/>
        <dbReference type="ChEBI" id="CHEBI:58048"/>
        <dbReference type="ChEBI" id="CHEBI:58359"/>
        <dbReference type="ChEBI" id="CHEBI:456215"/>
        <dbReference type="EC" id="6.3.5.4"/>
    </reaction>
</comment>
<dbReference type="KEGG" id="nno:NONO_c38900"/>
<keyword evidence="3" id="KW-0061">Asparagine biosynthesis</keyword>
<dbReference type="InterPro" id="IPR001962">
    <property type="entry name" value="Asn_synthase"/>
</dbReference>
<dbReference type="EC" id="6.3.5.4" evidence="2"/>
<organism evidence="6 7">
    <name type="scientific">Nocardia nova SH22a</name>
    <dbReference type="NCBI Taxonomy" id="1415166"/>
    <lineage>
        <taxon>Bacteria</taxon>
        <taxon>Bacillati</taxon>
        <taxon>Actinomycetota</taxon>
        <taxon>Actinomycetes</taxon>
        <taxon>Mycobacteriales</taxon>
        <taxon>Nocardiaceae</taxon>
        <taxon>Nocardia</taxon>
    </lineage>
</organism>
<evidence type="ECO:0000256" key="4">
    <source>
        <dbReference type="ARBA" id="ARBA00048741"/>
    </source>
</evidence>
<dbReference type="Pfam" id="PF00733">
    <property type="entry name" value="Asn_synthase"/>
    <property type="match status" value="1"/>
</dbReference>
<dbReference type="GO" id="GO:0006529">
    <property type="term" value="P:asparagine biosynthetic process"/>
    <property type="evidence" value="ECO:0007669"/>
    <property type="project" value="UniProtKB-KW"/>
</dbReference>
<keyword evidence="3" id="KW-0028">Amino-acid biosynthesis</keyword>
<dbReference type="eggNOG" id="COG0367">
    <property type="taxonomic scope" value="Bacteria"/>
</dbReference>